<evidence type="ECO:0000313" key="2">
    <source>
        <dbReference type="Proteomes" id="UP001203284"/>
    </source>
</evidence>
<gene>
    <name evidence="1" type="primary">pxpA</name>
    <name evidence="1" type="ORF">MWN34_14760</name>
</gene>
<dbReference type="InterPro" id="IPR005501">
    <property type="entry name" value="LamB/YcsF/PxpA-like"/>
</dbReference>
<dbReference type="PANTHER" id="PTHR30292">
    <property type="entry name" value="UNCHARACTERIZED PROTEIN YBGL-RELATED"/>
    <property type="match status" value="1"/>
</dbReference>
<evidence type="ECO:0000313" key="1">
    <source>
        <dbReference type="EMBL" id="MCK0198173.1"/>
    </source>
</evidence>
<reference evidence="1 2" key="1">
    <citation type="submission" date="2022-04" db="EMBL/GenBank/DDBJ databases">
        <authorList>
            <person name="Grouzdev D.S."/>
            <person name="Pantiukh K.S."/>
            <person name="Krutkina M.S."/>
        </authorList>
    </citation>
    <scope>NUCLEOTIDE SEQUENCE [LARGE SCALE GENOMIC DNA]</scope>
    <source>
        <strain evidence="1 2">6x-1</strain>
    </source>
</reference>
<dbReference type="RefSeq" id="WP_247030071.1">
    <property type="nucleotide sequence ID" value="NZ_JALKCH010000009.1"/>
</dbReference>
<dbReference type="EC" id="3.5.2.9" evidence="1"/>
<dbReference type="EMBL" id="JALKCH010000009">
    <property type="protein sequence ID" value="MCK0198173.1"/>
    <property type="molecule type" value="Genomic_DNA"/>
</dbReference>
<dbReference type="Proteomes" id="UP001203284">
    <property type="component" value="Unassembled WGS sequence"/>
</dbReference>
<keyword evidence="2" id="KW-1185">Reference proteome</keyword>
<accession>A0ABT0DDX7</accession>
<dbReference type="Pfam" id="PF03746">
    <property type="entry name" value="LamB_YcsF"/>
    <property type="match status" value="1"/>
</dbReference>
<comment type="caution">
    <text evidence="1">The sequence shown here is derived from an EMBL/GenBank/DDBJ whole genome shotgun (WGS) entry which is preliminary data.</text>
</comment>
<dbReference type="NCBIfam" id="NF003816">
    <property type="entry name" value="PRK05406.1-5"/>
    <property type="match status" value="1"/>
</dbReference>
<dbReference type="Gene3D" id="3.20.20.370">
    <property type="entry name" value="Glycoside hydrolase/deacetylase"/>
    <property type="match status" value="1"/>
</dbReference>
<dbReference type="GO" id="GO:0017168">
    <property type="term" value="F:5-oxoprolinase (ATP-hydrolyzing) activity"/>
    <property type="evidence" value="ECO:0007669"/>
    <property type="project" value="UniProtKB-EC"/>
</dbReference>
<dbReference type="PANTHER" id="PTHR30292:SF0">
    <property type="entry name" value="5-OXOPROLINASE SUBUNIT A"/>
    <property type="match status" value="1"/>
</dbReference>
<keyword evidence="1" id="KW-0378">Hydrolase</keyword>
<dbReference type="NCBIfam" id="NF003814">
    <property type="entry name" value="PRK05406.1-3"/>
    <property type="match status" value="1"/>
</dbReference>
<organism evidence="1 2">
    <name type="scientific">Ancylobacter crimeensis</name>
    <dbReference type="NCBI Taxonomy" id="2579147"/>
    <lineage>
        <taxon>Bacteria</taxon>
        <taxon>Pseudomonadati</taxon>
        <taxon>Pseudomonadota</taxon>
        <taxon>Alphaproteobacteria</taxon>
        <taxon>Hyphomicrobiales</taxon>
        <taxon>Xanthobacteraceae</taxon>
        <taxon>Ancylobacter</taxon>
    </lineage>
</organism>
<dbReference type="SUPFAM" id="SSF88713">
    <property type="entry name" value="Glycoside hydrolase/deacetylase"/>
    <property type="match status" value="1"/>
</dbReference>
<dbReference type="InterPro" id="IPR011330">
    <property type="entry name" value="Glyco_hydro/deAcase_b/a-brl"/>
</dbReference>
<protein>
    <submittedName>
        <fullName evidence="1">5-oxoprolinase subunit PxpA</fullName>
        <ecNumber evidence="1">3.5.2.9</ecNumber>
    </submittedName>
</protein>
<proteinExistence type="predicted"/>
<name>A0ABT0DDX7_9HYPH</name>
<sequence>MGVVINCDMGEGYGLYRCGDDAGIMPHIDIGNVACGFHASDPAVMAQTVRLAKEHGVAVGAHPSFPDLQGFGRRDMAMGREELAACVLYQIGALKGFLDAAGLKLNHLKPHGALYGAAMRRPEVAEAIADAAVVYDLPVIGMAGTLHEEVYTARGLGFMSEYYADLDYDAEGRLIITRTHDWRDPEEVTRRAVKVMGAKQATTIAGTTFPMEASTICIHSDTPNAAELAMALKAALKPWMA</sequence>